<evidence type="ECO:0000256" key="1">
    <source>
        <dbReference type="SAM" id="SignalP"/>
    </source>
</evidence>
<keyword evidence="3" id="KW-1185">Reference proteome</keyword>
<dbReference type="STRING" id="703135.A0A2A9NHS8"/>
<feature type="chain" id="PRO_5012270356" evidence="1">
    <location>
        <begin position="22"/>
        <end position="495"/>
    </location>
</feature>
<proteinExistence type="predicted"/>
<keyword evidence="1" id="KW-0732">Signal</keyword>
<reference evidence="2 3" key="1">
    <citation type="submission" date="2014-02" db="EMBL/GenBank/DDBJ databases">
        <title>Transposable element dynamics among asymbiotic and ectomycorrhizal Amanita fungi.</title>
        <authorList>
            <consortium name="DOE Joint Genome Institute"/>
            <person name="Hess J."/>
            <person name="Skrede I."/>
            <person name="Wolfe B."/>
            <person name="LaButti K."/>
            <person name="Ohm R.A."/>
            <person name="Grigoriev I.V."/>
            <person name="Pringle A."/>
        </authorList>
    </citation>
    <scope>NUCLEOTIDE SEQUENCE [LARGE SCALE GENOMIC DNA]</scope>
    <source>
        <strain evidence="2 3">SKay4041</strain>
    </source>
</reference>
<protein>
    <submittedName>
        <fullName evidence="2">Uncharacterized protein</fullName>
    </submittedName>
</protein>
<dbReference type="AlphaFoldDB" id="A0A2A9NHS8"/>
<dbReference type="EMBL" id="KZ302123">
    <property type="protein sequence ID" value="PFH47262.1"/>
    <property type="molecule type" value="Genomic_DNA"/>
</dbReference>
<evidence type="ECO:0000313" key="3">
    <source>
        <dbReference type="Proteomes" id="UP000242287"/>
    </source>
</evidence>
<evidence type="ECO:0000313" key="2">
    <source>
        <dbReference type="EMBL" id="PFH47262.1"/>
    </source>
</evidence>
<gene>
    <name evidence="2" type="ORF">AMATHDRAFT_152540</name>
</gene>
<accession>A0A2A9NHS8</accession>
<organism evidence="2 3">
    <name type="scientific">Amanita thiersii Skay4041</name>
    <dbReference type="NCBI Taxonomy" id="703135"/>
    <lineage>
        <taxon>Eukaryota</taxon>
        <taxon>Fungi</taxon>
        <taxon>Dikarya</taxon>
        <taxon>Basidiomycota</taxon>
        <taxon>Agaricomycotina</taxon>
        <taxon>Agaricomycetes</taxon>
        <taxon>Agaricomycetidae</taxon>
        <taxon>Agaricales</taxon>
        <taxon>Pluteineae</taxon>
        <taxon>Amanitaceae</taxon>
        <taxon>Amanita</taxon>
    </lineage>
</organism>
<feature type="signal peptide" evidence="1">
    <location>
        <begin position="1"/>
        <end position="21"/>
    </location>
</feature>
<dbReference type="OrthoDB" id="2734890at2759"/>
<name>A0A2A9NHS8_9AGAR</name>
<sequence length="495" mass="52802">MLSSLALGLSATLLGATSVLATGGFPPVTSPPGACGPTPADASCTAVFLACVASVTDRADPLKTEQCVAAASCYPQNVDAFLGGLYCRLQGPSGTFPRSVSIPRISDEVYGRIAVRGEFISLESYTNWYKRVATEANPNVTAVVDPAFIKESFDIIAAWTGFCSTGNIPKSNFLDWFQYSSTVSGPATSCGTVNNCPKTFNPYSQDLLVACANDPNAVSNPFSIRTCVAGALNWEGGINSFLQAVTCRYNIIHSTNLPAPTGTGVPALSFNLPVSNPPPYTQQNFVDFTYGTLSSIGPGVRFPSIVDFVTHRWAIIVAWTNFCNTGAVPQANLSDFLRYSASALTSTSCVTGPICNPDPNASCQQLFQSCIKASNILTDPYSNLHCALAASCWGGGVIGFGNAISCALNTQGRGANPRFYPRLSQSIFDSMAGGDSTISQQNYIDSFYGALSTLTSPIWPDVNYVIERWTRIKTWANFPDGNVPYQNFADFLQYS</sequence>
<dbReference type="Proteomes" id="UP000242287">
    <property type="component" value="Unassembled WGS sequence"/>
</dbReference>